<evidence type="ECO:0000313" key="4">
    <source>
        <dbReference type="Proteomes" id="UP001185873"/>
    </source>
</evidence>
<sequence length="646" mass="67229">MAPIRRRVAAFVSSLVLAATTLVVGQAPVVSAQPTTGIGPVSDRVDDVGTADYANWIRTVSEGAPRQGDLVSVTNVIEGNDVAAYTNILWMKEFHPSCLERQGDGWSISGHRIGSPGELGSTSPRSYSPTDRADEMDFTFGTEGGQVTTRAELADTWPRLRINGGNGDGLTTTWTETYRVTCAPGSISSGGFTWDDSRAVDHPYETSGPTIMVRPALNTTITTLTVDPDPEENSESILSAMVTNGRDGDVVEFYDGAVRLGTSEVSSGVAVFPWRPGAGTANQPFALVAKYLGSADHAPSDSAPTTGTIAGDITAPAPPTDLVIAPQPVDPGQLVAVSGEAEPFSTVRVYVGAGDDASCSATANPAGEFSCSFTAIEQWNGLPVTATAADAAGNVSDEALAGTLGIAPSQPPVTVTATITATEVTTAVETTTQTSTATVVETTTEVVPTTVPTTVVATTTELVPTTEVETETETTTAVETSTVTETPPTVTETLPPTTVRETTTAVETSTVTETPPTVTETLPPTTVSTTVRETTTQLVPTTAFETETETTTVTSTERETTTVPTTVRETTTAVETSTVTETPPTVTETLPPTTVSTTVQETTTQLVPTTAFETETETTTATSTERETTTVPTTVRETTTAVETST</sequence>
<organism evidence="3 4">
    <name type="scientific">Dietzia maris</name>
    <dbReference type="NCBI Taxonomy" id="37915"/>
    <lineage>
        <taxon>Bacteria</taxon>
        <taxon>Bacillati</taxon>
        <taxon>Actinomycetota</taxon>
        <taxon>Actinomycetes</taxon>
        <taxon>Mycobacteriales</taxon>
        <taxon>Dietziaceae</taxon>
        <taxon>Dietzia</taxon>
    </lineage>
</organism>
<accession>A0AAE4R2C4</accession>
<proteinExistence type="predicted"/>
<dbReference type="EMBL" id="JAWLKJ010000002">
    <property type="protein sequence ID" value="MDV6299721.1"/>
    <property type="molecule type" value="Genomic_DNA"/>
</dbReference>
<keyword evidence="2" id="KW-0732">Signal</keyword>
<feature type="region of interest" description="Disordered" evidence="1">
    <location>
        <begin position="471"/>
        <end position="524"/>
    </location>
</feature>
<feature type="signal peptide" evidence="2">
    <location>
        <begin position="1"/>
        <end position="32"/>
    </location>
</feature>
<comment type="caution">
    <text evidence="3">The sequence shown here is derived from an EMBL/GenBank/DDBJ whole genome shotgun (WGS) entry which is preliminary data.</text>
</comment>
<protein>
    <recommendedName>
        <fullName evidence="5">Bacterial Ig domain-containing protein</fullName>
    </recommendedName>
</protein>
<evidence type="ECO:0008006" key="5">
    <source>
        <dbReference type="Google" id="ProtNLM"/>
    </source>
</evidence>
<evidence type="ECO:0000256" key="2">
    <source>
        <dbReference type="SAM" id="SignalP"/>
    </source>
</evidence>
<feature type="non-terminal residue" evidence="3">
    <location>
        <position position="646"/>
    </location>
</feature>
<reference evidence="3" key="1">
    <citation type="submission" date="2023-10" db="EMBL/GenBank/DDBJ databases">
        <title>Development of a sustainable strategy for remediation of hydrocarbon-contaminated territories based on the waste exchange concept.</title>
        <authorList>
            <person name="Krivoruchko A."/>
        </authorList>
    </citation>
    <scope>NUCLEOTIDE SEQUENCE</scope>
    <source>
        <strain evidence="3">IEGM 1175</strain>
    </source>
</reference>
<evidence type="ECO:0000256" key="1">
    <source>
        <dbReference type="SAM" id="MobiDB-lite"/>
    </source>
</evidence>
<dbReference type="Proteomes" id="UP001185873">
    <property type="component" value="Unassembled WGS sequence"/>
</dbReference>
<dbReference type="AlphaFoldDB" id="A0AAE4R2C4"/>
<name>A0AAE4R2C4_9ACTN</name>
<feature type="chain" id="PRO_5042035136" description="Bacterial Ig domain-containing protein" evidence="2">
    <location>
        <begin position="33"/>
        <end position="646"/>
    </location>
</feature>
<evidence type="ECO:0000313" key="3">
    <source>
        <dbReference type="EMBL" id="MDV6299721.1"/>
    </source>
</evidence>
<gene>
    <name evidence="3" type="ORF">R3P82_11415</name>
</gene>